<keyword evidence="3" id="KW-1185">Reference proteome</keyword>
<evidence type="ECO:0000313" key="2">
    <source>
        <dbReference type="EMBL" id="AST93313.1"/>
    </source>
</evidence>
<feature type="compositionally biased region" description="Basic residues" evidence="1">
    <location>
        <begin position="1"/>
        <end position="10"/>
    </location>
</feature>
<gene>
    <name evidence="2" type="ORF">BC6307_19625</name>
</gene>
<organism evidence="2 3">
    <name type="scientific">Sutcliffiella cohnii</name>
    <dbReference type="NCBI Taxonomy" id="33932"/>
    <lineage>
        <taxon>Bacteria</taxon>
        <taxon>Bacillati</taxon>
        <taxon>Bacillota</taxon>
        <taxon>Bacilli</taxon>
        <taxon>Bacillales</taxon>
        <taxon>Bacillaceae</taxon>
        <taxon>Sutcliffiella</taxon>
    </lineage>
</organism>
<dbReference type="EMBL" id="CP018866">
    <property type="protein sequence ID" value="AST93313.1"/>
    <property type="molecule type" value="Genomic_DNA"/>
</dbReference>
<dbReference type="AlphaFoldDB" id="A0A223KVC2"/>
<sequence length="87" mass="10557">MAKSKAKKYREKLEREGKRNPENGRGVYALANLTTKKTKTKQEKLQQLYKKERQSRYLDDRGEKSFFYFCIFKQTIRDIFQEPQMIK</sequence>
<protein>
    <submittedName>
        <fullName evidence="2">Uncharacterized protein</fullName>
    </submittedName>
</protein>
<evidence type="ECO:0000313" key="3">
    <source>
        <dbReference type="Proteomes" id="UP000215224"/>
    </source>
</evidence>
<dbReference type="RefSeq" id="WP_066420397.1">
    <property type="nucleotide sequence ID" value="NZ_CP018866.1"/>
</dbReference>
<feature type="region of interest" description="Disordered" evidence="1">
    <location>
        <begin position="1"/>
        <end position="25"/>
    </location>
</feature>
<name>A0A223KVC2_9BACI</name>
<proteinExistence type="predicted"/>
<dbReference type="Proteomes" id="UP000215224">
    <property type="component" value="Chromosome"/>
</dbReference>
<dbReference type="KEGG" id="bcoh:BC6307_19625"/>
<accession>A0A223KVC2</accession>
<evidence type="ECO:0000256" key="1">
    <source>
        <dbReference type="SAM" id="MobiDB-lite"/>
    </source>
</evidence>
<feature type="compositionally biased region" description="Basic and acidic residues" evidence="1">
    <location>
        <begin position="11"/>
        <end position="22"/>
    </location>
</feature>
<reference evidence="2 3" key="1">
    <citation type="submission" date="2016-12" db="EMBL/GenBank/DDBJ databases">
        <title>The whole genome sequencing and assembly of Bacillus cohnii DSM 6307T strain.</title>
        <authorList>
            <person name="Lee Y.-J."/>
            <person name="Yi H."/>
            <person name="Bahn Y.-S."/>
            <person name="Kim J.F."/>
            <person name="Lee D.-W."/>
        </authorList>
    </citation>
    <scope>NUCLEOTIDE SEQUENCE [LARGE SCALE GENOMIC DNA]</scope>
    <source>
        <strain evidence="2 3">DSM 6307</strain>
    </source>
</reference>